<dbReference type="InterPro" id="IPR036390">
    <property type="entry name" value="WH_DNA-bd_sf"/>
</dbReference>
<dbReference type="SUPFAM" id="SSF46785">
    <property type="entry name" value="Winged helix' DNA-binding domain"/>
    <property type="match status" value="1"/>
</dbReference>
<feature type="region of interest" description="Disordered" evidence="3">
    <location>
        <begin position="599"/>
        <end position="688"/>
    </location>
</feature>
<dbReference type="Pfam" id="PF05383">
    <property type="entry name" value="La"/>
    <property type="match status" value="1"/>
</dbReference>
<dbReference type="KEGG" id="cam:101515392"/>
<dbReference type="Proteomes" id="UP000087171">
    <property type="component" value="Chromosome Ca2"/>
</dbReference>
<feature type="compositionally biased region" description="Basic residues" evidence="3">
    <location>
        <begin position="99"/>
        <end position="108"/>
    </location>
</feature>
<feature type="compositionally biased region" description="Polar residues" evidence="3">
    <location>
        <begin position="81"/>
        <end position="92"/>
    </location>
</feature>
<dbReference type="Gene3D" id="1.10.10.10">
    <property type="entry name" value="Winged helix-like DNA-binding domain superfamily/Winged helix DNA-binding domain"/>
    <property type="match status" value="1"/>
</dbReference>
<evidence type="ECO:0000313" key="7">
    <source>
        <dbReference type="RefSeq" id="XP_012568621.1"/>
    </source>
</evidence>
<dbReference type="InterPro" id="IPR006630">
    <property type="entry name" value="La_HTH"/>
</dbReference>
<reference evidence="5" key="1">
    <citation type="journal article" date="2013" name="Nat. Biotechnol.">
        <title>Draft genome sequence of chickpea (Cicer arietinum) provides a resource for trait improvement.</title>
        <authorList>
            <person name="Varshney R.K."/>
            <person name="Song C."/>
            <person name="Saxena R.K."/>
            <person name="Azam S."/>
            <person name="Yu S."/>
            <person name="Sharpe A.G."/>
            <person name="Cannon S."/>
            <person name="Baek J."/>
            <person name="Rosen B.D."/>
            <person name="Tar'an B."/>
            <person name="Millan T."/>
            <person name="Zhang X."/>
            <person name="Ramsay L.D."/>
            <person name="Iwata A."/>
            <person name="Wang Y."/>
            <person name="Nelson W."/>
            <person name="Farmer A.D."/>
            <person name="Gaur P.M."/>
            <person name="Soderlund C."/>
            <person name="Penmetsa R.V."/>
            <person name="Xu C."/>
            <person name="Bharti A.K."/>
            <person name="He W."/>
            <person name="Winter P."/>
            <person name="Zhao S."/>
            <person name="Hane J.K."/>
            <person name="Carrasquilla-Garcia N."/>
            <person name="Condie J.A."/>
            <person name="Upadhyaya H.D."/>
            <person name="Luo M.C."/>
            <person name="Thudi M."/>
            <person name="Gowda C.L."/>
            <person name="Singh N.P."/>
            <person name="Lichtenzveig J."/>
            <person name="Gali K.K."/>
            <person name="Rubio J."/>
            <person name="Nadarajan N."/>
            <person name="Dolezel J."/>
            <person name="Bansal K.C."/>
            <person name="Xu X."/>
            <person name="Edwards D."/>
            <person name="Zhang G."/>
            <person name="Kahl G."/>
            <person name="Gil J."/>
            <person name="Singh K.B."/>
            <person name="Datta S.K."/>
            <person name="Jackson S.A."/>
            <person name="Wang J."/>
            <person name="Cook D.R."/>
        </authorList>
    </citation>
    <scope>NUCLEOTIDE SEQUENCE [LARGE SCALE GENOMIC DNA]</scope>
    <source>
        <strain evidence="5">cv. CDC Frontier</strain>
    </source>
</reference>
<dbReference type="RefSeq" id="XP_012568621.1">
    <property type="nucleotide sequence ID" value="XM_012713167.2"/>
</dbReference>
<keyword evidence="5" id="KW-1185">Reference proteome</keyword>
<dbReference type="eggNOG" id="KOG2590">
    <property type="taxonomic scope" value="Eukaryota"/>
</dbReference>
<evidence type="ECO:0000256" key="3">
    <source>
        <dbReference type="SAM" id="MobiDB-lite"/>
    </source>
</evidence>
<dbReference type="AlphaFoldDB" id="A0A1S3E0L4"/>
<feature type="compositionally biased region" description="Polar residues" evidence="3">
    <location>
        <begin position="620"/>
        <end position="629"/>
    </location>
</feature>
<evidence type="ECO:0000256" key="1">
    <source>
        <dbReference type="ARBA" id="ARBA00022884"/>
    </source>
</evidence>
<reference evidence="6 7" key="2">
    <citation type="submission" date="2025-04" db="UniProtKB">
        <authorList>
            <consortium name="RefSeq"/>
        </authorList>
    </citation>
    <scope>IDENTIFICATION</scope>
    <source>
        <tissue evidence="6 7">Etiolated seedlings</tissue>
    </source>
</reference>
<dbReference type="PANTHER" id="PTHR22792:SF101">
    <property type="entry name" value="LA-RELATED PROTEIN 1A"/>
    <property type="match status" value="1"/>
</dbReference>
<feature type="compositionally biased region" description="Basic and acidic residues" evidence="3">
    <location>
        <begin position="610"/>
        <end position="619"/>
    </location>
</feature>
<dbReference type="PANTHER" id="PTHR22792">
    <property type="entry name" value="LUPUS LA PROTEIN-RELATED"/>
    <property type="match status" value="1"/>
</dbReference>
<feature type="domain" description="HTH La-type RNA-binding" evidence="4">
    <location>
        <begin position="300"/>
        <end position="389"/>
    </location>
</feature>
<feature type="compositionally biased region" description="Polar residues" evidence="3">
    <location>
        <begin position="658"/>
        <end position="680"/>
    </location>
</feature>
<evidence type="ECO:0000256" key="2">
    <source>
        <dbReference type="PROSITE-ProRule" id="PRU00332"/>
    </source>
</evidence>
<dbReference type="CDD" id="cd07323">
    <property type="entry name" value="LAM"/>
    <property type="match status" value="1"/>
</dbReference>
<dbReference type="OrthoDB" id="340227at2759"/>
<evidence type="ECO:0000313" key="5">
    <source>
        <dbReference type="Proteomes" id="UP000087171"/>
    </source>
</evidence>
<feature type="compositionally biased region" description="Low complexity" evidence="3">
    <location>
        <begin position="708"/>
        <end position="719"/>
    </location>
</feature>
<dbReference type="GO" id="GO:0048255">
    <property type="term" value="P:mRNA stabilization"/>
    <property type="evidence" value="ECO:0007669"/>
    <property type="project" value="InterPro"/>
</dbReference>
<gene>
    <name evidence="6 7" type="primary">LOC101515392</name>
</gene>
<accession>A0A1S3E0L4</accession>
<evidence type="ECO:0000259" key="4">
    <source>
        <dbReference type="PROSITE" id="PS50961"/>
    </source>
</evidence>
<dbReference type="RefSeq" id="XP_004491190.1">
    <property type="nucleotide sequence ID" value="XM_004491133.3"/>
</dbReference>
<dbReference type="SMART" id="SM00684">
    <property type="entry name" value="DM15"/>
    <property type="match status" value="3"/>
</dbReference>
<dbReference type="SMART" id="SM00715">
    <property type="entry name" value="LA"/>
    <property type="match status" value="1"/>
</dbReference>
<dbReference type="PROSITE" id="PS50961">
    <property type="entry name" value="HTH_LA"/>
    <property type="match status" value="1"/>
</dbReference>
<feature type="compositionally biased region" description="Basic and acidic residues" evidence="3">
    <location>
        <begin position="420"/>
        <end position="440"/>
    </location>
</feature>
<feature type="region of interest" description="Disordered" evidence="3">
    <location>
        <begin position="1"/>
        <end position="26"/>
    </location>
</feature>
<dbReference type="GeneID" id="101515392"/>
<dbReference type="InterPro" id="IPR006607">
    <property type="entry name" value="DM15"/>
</dbReference>
<protein>
    <submittedName>
        <fullName evidence="6 7">La-related protein 1A</fullName>
    </submittedName>
</protein>
<dbReference type="InterPro" id="IPR036388">
    <property type="entry name" value="WH-like_DNA-bd_sf"/>
</dbReference>
<dbReference type="InterPro" id="IPR045180">
    <property type="entry name" value="La_dom_prot"/>
</dbReference>
<feature type="region of interest" description="Disordered" evidence="3">
    <location>
        <begin position="407"/>
        <end position="447"/>
    </location>
</feature>
<name>A0A1S3E0L4_CICAR</name>
<dbReference type="GO" id="GO:0000339">
    <property type="term" value="F:RNA cap binding"/>
    <property type="evidence" value="ECO:0007669"/>
    <property type="project" value="InterPro"/>
</dbReference>
<sequence>MVIADNEIGEDQKEISGPKSPWKRPSVDVDVPVMMVGTKSWPALSDAQTPKPKNHAEIVSSKVEDSVASVTSVGEVAPRTPSMQKSNGSGNFNPVHKQPFSRHQKQGPKRATGAPPFPVPMPYHQPAVPPYFHAMVPPPHIAVPAAYAFPPGSGPYPSVENSMTKPVSKAAGQGFTPPAHAVDAKNVQPPVQGDPNSYGVNYSNGRPNIQEQGDHVNHGWHHQRPFPSRANIPMQPGLGPRPFMRPPFYGPPPGYMVGPSYPGPAPIWCVSMPPPGSIRGPPPPRHFAPYPVNSAPQSPTPETVSLRTSILKQIEYYFSDENLQNDRYLISLMDDQGWVPISTVADFKRVKKMSTDIPFIVDVLQSSDNVEVQGDKIRKRNNWSKWIQVSSGSSGSSVAEVQQGQLVEGTKDSCQNSDAVEDKTNESSESTLKDAAHDSITEQNQEDTFQVSYTNEKQDTNIHHSKDISHAVTCKIETTHINFYCRPQETKPKIVEGYNETDMDMRDHSNDFGNTFLLDEEIELEQKMLKKTELSSTGRIDDDDDDEMAVIEQDVQRLVIVTQNGDPEMVTGGSKESKSISNELASAINDGLYFYEQELRHSRRSNRRKSNSDNRERSLKSPSHTSGVSNIKGGESPVGSFEEPGSINSRRKQKIFPKQQSSLKQRFFSSNFRNQGTGRTSHGVISESPPSNSVGFFFASTPPENHSLKLSKLSSSPHGGLPGSSPPVGSMPKSFPPFQHPSHQLLEENGFKQQKFLKYHKKCLNDRKKLGVGCSEEMNTLYRFWSYFLRDMFVPSMYEEFKKLAKEDAAANYYYGIECLFRFYSYGLEKEFRDNLYEDFEQLTLDFYHKGNLYGLEKYWAFHHYRKVRNQKEPLDKHPELNRLLKEEYRSLEDFRAKEKNAAKDDTNKVE</sequence>
<organism evidence="5 7">
    <name type="scientific">Cicer arietinum</name>
    <name type="common">Chickpea</name>
    <name type="synonym">Garbanzo</name>
    <dbReference type="NCBI Taxonomy" id="3827"/>
    <lineage>
        <taxon>Eukaryota</taxon>
        <taxon>Viridiplantae</taxon>
        <taxon>Streptophyta</taxon>
        <taxon>Embryophyta</taxon>
        <taxon>Tracheophyta</taxon>
        <taxon>Spermatophyta</taxon>
        <taxon>Magnoliopsida</taxon>
        <taxon>eudicotyledons</taxon>
        <taxon>Gunneridae</taxon>
        <taxon>Pentapetalae</taxon>
        <taxon>rosids</taxon>
        <taxon>fabids</taxon>
        <taxon>Fabales</taxon>
        <taxon>Fabaceae</taxon>
        <taxon>Papilionoideae</taxon>
        <taxon>50 kb inversion clade</taxon>
        <taxon>NPAAA clade</taxon>
        <taxon>Hologalegina</taxon>
        <taxon>IRL clade</taxon>
        <taxon>Cicereae</taxon>
        <taxon>Cicer</taxon>
    </lineage>
</organism>
<feature type="region of interest" description="Disordered" evidence="3">
    <location>
        <begin position="73"/>
        <end position="116"/>
    </location>
</feature>
<keyword evidence="1 2" id="KW-0694">RNA-binding</keyword>
<dbReference type="PaxDb" id="3827-XP_004491190.1"/>
<dbReference type="Pfam" id="PF21071">
    <property type="entry name" value="LARP1_HEAT"/>
    <property type="match status" value="1"/>
</dbReference>
<evidence type="ECO:0000313" key="6">
    <source>
        <dbReference type="RefSeq" id="XP_004491190.1"/>
    </source>
</evidence>
<proteinExistence type="predicted"/>
<feature type="region of interest" description="Disordered" evidence="3">
    <location>
        <begin position="708"/>
        <end position="729"/>
    </location>
</feature>